<dbReference type="EMBL" id="OU503054">
    <property type="protein sequence ID" value="CAI9782438.1"/>
    <property type="molecule type" value="Genomic_DNA"/>
</dbReference>
<proteinExistence type="predicted"/>
<evidence type="ECO:0000313" key="1">
    <source>
        <dbReference type="EMBL" id="CAI9782438.1"/>
    </source>
</evidence>
<organism evidence="1 2">
    <name type="scientific">Fraxinus pennsylvanica</name>
    <dbReference type="NCBI Taxonomy" id="56036"/>
    <lineage>
        <taxon>Eukaryota</taxon>
        <taxon>Viridiplantae</taxon>
        <taxon>Streptophyta</taxon>
        <taxon>Embryophyta</taxon>
        <taxon>Tracheophyta</taxon>
        <taxon>Spermatophyta</taxon>
        <taxon>Magnoliopsida</taxon>
        <taxon>eudicotyledons</taxon>
        <taxon>Gunneridae</taxon>
        <taxon>Pentapetalae</taxon>
        <taxon>asterids</taxon>
        <taxon>lamiids</taxon>
        <taxon>Lamiales</taxon>
        <taxon>Oleaceae</taxon>
        <taxon>Oleeae</taxon>
        <taxon>Fraxinus</taxon>
    </lineage>
</organism>
<keyword evidence="2" id="KW-1185">Reference proteome</keyword>
<gene>
    <name evidence="1" type="ORF">FPE_LOCUS29868</name>
</gene>
<evidence type="ECO:0000313" key="2">
    <source>
        <dbReference type="Proteomes" id="UP000834106"/>
    </source>
</evidence>
<accession>A0AAD2A6G3</accession>
<sequence length="200" mass="22418">MPATQRRPEFPVDRAMLWPLYAAALLAGDVGQDNMAVSIVVLFYRRALLAERWSSVDDLGNSISIHNDAHMLATQRRPEFPADRAMPWPLYAAALLAGDVGHDSMAVSIVVLFCRQALLAERWSSVDGSNCERYDSGRYFTGIVNVANETICRPTQQMTEMKGHETKKHALAFFGGASFKTSAIWVGRRRDRVWGRRFLG</sequence>
<name>A0AAD2A6G3_9LAMI</name>
<reference evidence="1" key="1">
    <citation type="submission" date="2023-05" db="EMBL/GenBank/DDBJ databases">
        <authorList>
            <person name="Huff M."/>
        </authorList>
    </citation>
    <scope>NUCLEOTIDE SEQUENCE</scope>
</reference>
<protein>
    <submittedName>
        <fullName evidence="1">Uncharacterized protein</fullName>
    </submittedName>
</protein>
<dbReference type="Proteomes" id="UP000834106">
    <property type="component" value="Chromosome 19"/>
</dbReference>
<dbReference type="AlphaFoldDB" id="A0AAD2A6G3"/>